<dbReference type="PANTHER" id="PTHR11328">
    <property type="entry name" value="MAJOR FACILITATOR SUPERFAMILY DOMAIN-CONTAINING PROTEIN"/>
    <property type="match status" value="1"/>
</dbReference>
<keyword evidence="2" id="KW-1133">Transmembrane helix</keyword>
<gene>
    <name evidence="3" type="primary">MFSD12_11</name>
    <name evidence="3" type="ORF">OS493_024103</name>
</gene>
<dbReference type="Proteomes" id="UP001163046">
    <property type="component" value="Unassembled WGS sequence"/>
</dbReference>
<sequence>MRFGKLCRGNSEKNSESHTPPFQRFACGMGHVINDIIRQLLSSFRLVFFMKVLGLSASNAGWLILYGQAAHAALSPLSAFLVDRINIPFLSRKLGRRKSWHFIGTVLGSIVIPLYFSSCFACQSDGMQWKMMVYVVILNTFLSLALSFMEVGHLSAIPVIAKDENEALEINAWRTGFTFSSGIVVYLVAWGILGQDNSDHLSPENSMDFTVMTLILIGIGLVFAAIFHIGTKEPFVKPVNRKLWNNAVDFVRECSFIPSDDPLNTGEKPLSETPTPKPVRAWLEDLNLKEVYISEVERKSFQVNCGDVSGNRNPDLKTAVPETARPKTVRAWLEDLNMDEVYTSEVERKALQVDCGVVSGNSNPGINSGLSATSGPKTVRAWLKDVNLYKVGIIYTCAIVLQDVSYSYLPLFLTDRLKFDKTEFTRGPGRGDTSNLSVLDETWPD</sequence>
<feature type="transmembrane region" description="Helical" evidence="2">
    <location>
        <begin position="46"/>
        <end position="64"/>
    </location>
</feature>
<feature type="transmembrane region" description="Helical" evidence="2">
    <location>
        <begin position="99"/>
        <end position="116"/>
    </location>
</feature>
<dbReference type="InterPro" id="IPR036259">
    <property type="entry name" value="MFS_trans_sf"/>
</dbReference>
<comment type="similarity">
    <text evidence="1">Belongs to the major facilitator superfamily.</text>
</comment>
<comment type="caution">
    <text evidence="3">The sequence shown here is derived from an EMBL/GenBank/DDBJ whole genome shotgun (WGS) entry which is preliminary data.</text>
</comment>
<dbReference type="GO" id="GO:0008643">
    <property type="term" value="P:carbohydrate transport"/>
    <property type="evidence" value="ECO:0007669"/>
    <property type="project" value="InterPro"/>
</dbReference>
<feature type="transmembrane region" description="Helical" evidence="2">
    <location>
        <begin position="209"/>
        <end position="231"/>
    </location>
</feature>
<evidence type="ECO:0000256" key="1">
    <source>
        <dbReference type="ARBA" id="ARBA00008335"/>
    </source>
</evidence>
<name>A0A9X0D1V3_9CNID</name>
<dbReference type="OrthoDB" id="5988942at2759"/>
<dbReference type="InterPro" id="IPR039672">
    <property type="entry name" value="MFS_2"/>
</dbReference>
<keyword evidence="4" id="KW-1185">Reference proteome</keyword>
<dbReference type="AlphaFoldDB" id="A0A9X0D1V3"/>
<feature type="transmembrane region" description="Helical" evidence="2">
    <location>
        <begin position="172"/>
        <end position="193"/>
    </location>
</feature>
<reference evidence="3" key="1">
    <citation type="submission" date="2023-01" db="EMBL/GenBank/DDBJ databases">
        <title>Genome assembly of the deep-sea coral Lophelia pertusa.</title>
        <authorList>
            <person name="Herrera S."/>
            <person name="Cordes E."/>
        </authorList>
    </citation>
    <scope>NUCLEOTIDE SEQUENCE</scope>
    <source>
        <strain evidence="3">USNM1676648</strain>
        <tissue evidence="3">Polyp</tissue>
    </source>
</reference>
<protein>
    <submittedName>
        <fullName evidence="3">Major facilitator super domain-containing protein 12</fullName>
    </submittedName>
</protein>
<dbReference type="PANTHER" id="PTHR11328:SF28">
    <property type="entry name" value="MAJOR FACILITATOR SUPERFAMILY DOMAIN-CONTAINING PROTEIN 12"/>
    <property type="match status" value="1"/>
</dbReference>
<dbReference type="GO" id="GO:0015293">
    <property type="term" value="F:symporter activity"/>
    <property type="evidence" value="ECO:0007669"/>
    <property type="project" value="InterPro"/>
</dbReference>
<proteinExistence type="inferred from homology"/>
<evidence type="ECO:0000256" key="2">
    <source>
        <dbReference type="SAM" id="Phobius"/>
    </source>
</evidence>
<feature type="transmembrane region" description="Helical" evidence="2">
    <location>
        <begin position="131"/>
        <end position="151"/>
    </location>
</feature>
<accession>A0A9X0D1V3</accession>
<dbReference type="EMBL" id="MU825891">
    <property type="protein sequence ID" value="KAJ7384087.1"/>
    <property type="molecule type" value="Genomic_DNA"/>
</dbReference>
<keyword evidence="2" id="KW-0472">Membrane</keyword>
<organism evidence="3 4">
    <name type="scientific">Desmophyllum pertusum</name>
    <dbReference type="NCBI Taxonomy" id="174260"/>
    <lineage>
        <taxon>Eukaryota</taxon>
        <taxon>Metazoa</taxon>
        <taxon>Cnidaria</taxon>
        <taxon>Anthozoa</taxon>
        <taxon>Hexacorallia</taxon>
        <taxon>Scleractinia</taxon>
        <taxon>Caryophylliina</taxon>
        <taxon>Caryophylliidae</taxon>
        <taxon>Desmophyllum</taxon>
    </lineage>
</organism>
<dbReference type="Gene3D" id="1.20.1250.20">
    <property type="entry name" value="MFS general substrate transporter like domains"/>
    <property type="match status" value="1"/>
</dbReference>
<dbReference type="GO" id="GO:0005886">
    <property type="term" value="C:plasma membrane"/>
    <property type="evidence" value="ECO:0007669"/>
    <property type="project" value="TreeGrafter"/>
</dbReference>
<dbReference type="SUPFAM" id="SSF103473">
    <property type="entry name" value="MFS general substrate transporter"/>
    <property type="match status" value="1"/>
</dbReference>
<dbReference type="Pfam" id="PF13347">
    <property type="entry name" value="MFS_2"/>
    <property type="match status" value="1"/>
</dbReference>
<evidence type="ECO:0000313" key="4">
    <source>
        <dbReference type="Proteomes" id="UP001163046"/>
    </source>
</evidence>
<evidence type="ECO:0000313" key="3">
    <source>
        <dbReference type="EMBL" id="KAJ7384087.1"/>
    </source>
</evidence>
<keyword evidence="2" id="KW-0812">Transmembrane</keyword>